<organism evidence="2">
    <name type="scientific">Dunaliella tertiolecta</name>
    <name type="common">Green alga</name>
    <dbReference type="NCBI Taxonomy" id="3047"/>
    <lineage>
        <taxon>Eukaryota</taxon>
        <taxon>Viridiplantae</taxon>
        <taxon>Chlorophyta</taxon>
        <taxon>core chlorophytes</taxon>
        <taxon>Chlorophyceae</taxon>
        <taxon>CS clade</taxon>
        <taxon>Chlamydomonadales</taxon>
        <taxon>Dunaliellaceae</taxon>
        <taxon>Dunaliella</taxon>
    </lineage>
</organism>
<evidence type="ECO:0000313" key="2">
    <source>
        <dbReference type="EMBL" id="CAE0492923.1"/>
    </source>
</evidence>
<dbReference type="AlphaFoldDB" id="A0A7S3QTR3"/>
<accession>A0A7S3QTR3</accession>
<protein>
    <submittedName>
        <fullName evidence="2">Uncharacterized protein</fullName>
    </submittedName>
</protein>
<proteinExistence type="predicted"/>
<sequence>MEAGHQVPTQTPRSSHCEEASKYNQAQNPWQPMCHNIWTQTGSKAGTKKRGRRSKRGRHRVRCREGLKRGAKGGRQQSAKIKKLLAGGSEMLLRGQQEAANRRQLTQGCKKPAEGRAASRWWDSIWEDPEGQQQRASAEGNRQGLQGDAQCQKEEGALTEVVELLRRLELAVSKKEYAWALNSHPGALDDVQPALRLVPASSQQHGSSDCGRSGTHSIRMEQQPQQGAAFAVENGGHAQGAPFSPSLFALKKAWLGADQALRVCGAATVAPSLPPQTVYQDVFLDSSTQYALPEYQEAPRISSQWTEVPPQTTAPKLPSLTVSLQAAEGCAAVGSAGTEDSTSRYGGREQHSEPSEFLTTLACKSSSASAKGSSREAAVCARLEQLAALCDIFTRARNGAQQTCI</sequence>
<feature type="region of interest" description="Disordered" evidence="1">
    <location>
        <begin position="1"/>
        <end position="24"/>
    </location>
</feature>
<feature type="region of interest" description="Disordered" evidence="1">
    <location>
        <begin position="129"/>
        <end position="148"/>
    </location>
</feature>
<evidence type="ECO:0000256" key="1">
    <source>
        <dbReference type="SAM" id="MobiDB-lite"/>
    </source>
</evidence>
<name>A0A7S3QTR3_DUNTE</name>
<feature type="region of interest" description="Disordered" evidence="1">
    <location>
        <begin position="39"/>
        <end position="61"/>
    </location>
</feature>
<gene>
    <name evidence="2" type="ORF">DTER00134_LOCUS7996</name>
</gene>
<feature type="compositionally biased region" description="Basic residues" evidence="1">
    <location>
        <begin position="46"/>
        <end position="61"/>
    </location>
</feature>
<dbReference type="EMBL" id="HBIP01013892">
    <property type="protein sequence ID" value="CAE0492923.1"/>
    <property type="molecule type" value="Transcribed_RNA"/>
</dbReference>
<reference evidence="2" key="1">
    <citation type="submission" date="2021-01" db="EMBL/GenBank/DDBJ databases">
        <authorList>
            <person name="Corre E."/>
            <person name="Pelletier E."/>
            <person name="Niang G."/>
            <person name="Scheremetjew M."/>
            <person name="Finn R."/>
            <person name="Kale V."/>
            <person name="Holt S."/>
            <person name="Cochrane G."/>
            <person name="Meng A."/>
            <person name="Brown T."/>
            <person name="Cohen L."/>
        </authorList>
    </citation>
    <scope>NUCLEOTIDE SEQUENCE</scope>
    <source>
        <strain evidence="2">CCMP1320</strain>
    </source>
</reference>